<keyword evidence="1" id="KW-0472">Membrane</keyword>
<protein>
    <recommendedName>
        <fullName evidence="4">PH (Pleckstrin Homology) domain-containing protein</fullName>
    </recommendedName>
</protein>
<feature type="transmembrane region" description="Helical" evidence="1">
    <location>
        <begin position="48"/>
        <end position="65"/>
    </location>
</feature>
<feature type="transmembrane region" description="Helical" evidence="1">
    <location>
        <begin position="21"/>
        <end position="42"/>
    </location>
</feature>
<dbReference type="AlphaFoldDB" id="A0A542DY96"/>
<evidence type="ECO:0000313" key="2">
    <source>
        <dbReference type="EMBL" id="TQJ08058.1"/>
    </source>
</evidence>
<name>A0A542DY96_9MICO</name>
<sequence>MEGGSGSSEIRLRIWGTWPRWRRVWAVVGAVVIVGNTLLGLLTHAPRGTLVLRLVVLAVALGLAVHTRRTVVVTQDDIREPGRRPVPWSEVAQVRRPTAFSDQVVLRMTSGRERQVQLPARLAPDVARLGGKELF</sequence>
<keyword evidence="1" id="KW-1133">Transmembrane helix</keyword>
<keyword evidence="1" id="KW-0812">Transmembrane</keyword>
<dbReference type="Proteomes" id="UP000317893">
    <property type="component" value="Unassembled WGS sequence"/>
</dbReference>
<dbReference type="RefSeq" id="WP_141847495.1">
    <property type="nucleotide sequence ID" value="NZ_BAAAPR010000002.1"/>
</dbReference>
<dbReference type="EMBL" id="VFMN01000001">
    <property type="protein sequence ID" value="TQJ08058.1"/>
    <property type="molecule type" value="Genomic_DNA"/>
</dbReference>
<evidence type="ECO:0008006" key="4">
    <source>
        <dbReference type="Google" id="ProtNLM"/>
    </source>
</evidence>
<reference evidence="2 3" key="1">
    <citation type="submission" date="2019-06" db="EMBL/GenBank/DDBJ databases">
        <title>Sequencing the genomes of 1000 actinobacteria strains.</title>
        <authorList>
            <person name="Klenk H.-P."/>
        </authorList>
    </citation>
    <scope>NUCLEOTIDE SEQUENCE [LARGE SCALE GENOMIC DNA]</scope>
    <source>
        <strain evidence="2 3">DSM 18607</strain>
    </source>
</reference>
<keyword evidence="3" id="KW-1185">Reference proteome</keyword>
<evidence type="ECO:0000256" key="1">
    <source>
        <dbReference type="SAM" id="Phobius"/>
    </source>
</evidence>
<organism evidence="2 3">
    <name type="scientific">Lapillicoccus jejuensis</name>
    <dbReference type="NCBI Taxonomy" id="402171"/>
    <lineage>
        <taxon>Bacteria</taxon>
        <taxon>Bacillati</taxon>
        <taxon>Actinomycetota</taxon>
        <taxon>Actinomycetes</taxon>
        <taxon>Micrococcales</taxon>
        <taxon>Intrasporangiaceae</taxon>
        <taxon>Lapillicoccus</taxon>
    </lineage>
</organism>
<evidence type="ECO:0000313" key="3">
    <source>
        <dbReference type="Proteomes" id="UP000317893"/>
    </source>
</evidence>
<gene>
    <name evidence="2" type="ORF">FB458_1137</name>
</gene>
<accession>A0A542DY96</accession>
<proteinExistence type="predicted"/>
<comment type="caution">
    <text evidence="2">The sequence shown here is derived from an EMBL/GenBank/DDBJ whole genome shotgun (WGS) entry which is preliminary data.</text>
</comment>
<dbReference type="OrthoDB" id="10008027at2"/>